<keyword evidence="2" id="KW-1185">Reference proteome</keyword>
<gene>
    <name evidence="1" type="primary">HRD3</name>
    <name evidence="1" type="ORF">IWQ57_001673</name>
</gene>
<evidence type="ECO:0000313" key="2">
    <source>
        <dbReference type="Proteomes" id="UP001140234"/>
    </source>
</evidence>
<dbReference type="EMBL" id="JANBUJ010000337">
    <property type="protein sequence ID" value="KAJ2772656.1"/>
    <property type="molecule type" value="Genomic_DNA"/>
</dbReference>
<accession>A0ACC1K3Z6</accession>
<dbReference type="Proteomes" id="UP001140234">
    <property type="component" value="Unassembled WGS sequence"/>
</dbReference>
<name>A0ACC1K3Z6_9FUNG</name>
<sequence length="805" mass="85884">MRCSLGVLVWLLASSALAAEAESNSGSVAVAVHATEDGSTTGDAPGADDAFGRAAAVLRRYQTALGRQQAGRTGYRSRNKTYRDVSGAFPAFARPFMRGAQQLIAGLLGLVDQGSAYNRRTPTGPPPQSVQEAVASVRELAARGHGEAQLELAMTELYGRYGVTVDPKAAFERCQRLAEASGDAAAQYMLGIFYATGMGGVEQQNSLALLYTTLAAMQGHTAAEATLAFKHLSGIGVPVSCDKALGYYQTVARKAIQHYLAGPPLGRQMPEYRVRLADDNGGTYGVKTGPYSLHKAIDRQAFGDLLQYHQQNAREGDLKSCITLVDLYYHGHRFGAANFSTALRYVRTMQDRLFTARGELRPGLAAGEAGMAAQAAGMLGIMHLRGEGTAVDTAAAQRWLTIGARLDHAQSLNALGVMYQEGLGVAANAERAIQLFKRAAEQRHLGGLANYGLAMLDTSPAAAHESLKKAAEGGHLLAHYHLAELYAGMASSETQCRMAVASYKFVAENGDWLHSPMPEAAAAYHRGDLDAATVDYIRAAEMGYGAGQQNAALLLEAAAKRVGAAEGPEAWPLFGSRQAHVWQTLAYWTRAANQNMPDARAKQGDYYYHGWGVERSAEQAAAAYTLAAEADANGLAMWSLGWMHENGIGVKRDFHLAKRWYDKSIEANQDGRLANHISLARLAVKYLWAWASGEDVGDAPLFFAPEPEPHEEYDYGDDGDDDAVGHAAADGDDGAAADAHAGQLRPARQAPGGDWEQDPAAADADDFGMGGEEDAGDGDGDETLSGNIFFVVLLLAAGGMFLPFR</sequence>
<reference evidence="1" key="1">
    <citation type="submission" date="2022-07" db="EMBL/GenBank/DDBJ databases">
        <title>Phylogenomic reconstructions and comparative analyses of Kickxellomycotina fungi.</title>
        <authorList>
            <person name="Reynolds N.K."/>
            <person name="Stajich J.E."/>
            <person name="Barry K."/>
            <person name="Grigoriev I.V."/>
            <person name="Crous P."/>
            <person name="Smith M.E."/>
        </authorList>
    </citation>
    <scope>NUCLEOTIDE SEQUENCE</scope>
    <source>
        <strain evidence="1">CBS 109366</strain>
    </source>
</reference>
<proteinExistence type="predicted"/>
<evidence type="ECO:0000313" key="1">
    <source>
        <dbReference type="EMBL" id="KAJ2772656.1"/>
    </source>
</evidence>
<organism evidence="1 2">
    <name type="scientific">Coemansia nantahalensis</name>
    <dbReference type="NCBI Taxonomy" id="2789366"/>
    <lineage>
        <taxon>Eukaryota</taxon>
        <taxon>Fungi</taxon>
        <taxon>Fungi incertae sedis</taxon>
        <taxon>Zoopagomycota</taxon>
        <taxon>Kickxellomycotina</taxon>
        <taxon>Kickxellomycetes</taxon>
        <taxon>Kickxellales</taxon>
        <taxon>Kickxellaceae</taxon>
        <taxon>Coemansia</taxon>
    </lineage>
</organism>
<protein>
    <submittedName>
        <fullName evidence="1">ERAD-associated protein</fullName>
    </submittedName>
</protein>
<comment type="caution">
    <text evidence="1">The sequence shown here is derived from an EMBL/GenBank/DDBJ whole genome shotgun (WGS) entry which is preliminary data.</text>
</comment>